<dbReference type="Proteomes" id="UP000245539">
    <property type="component" value="Unassembled WGS sequence"/>
</dbReference>
<evidence type="ECO:0000313" key="11">
    <source>
        <dbReference type="Proteomes" id="UP000245539"/>
    </source>
</evidence>
<dbReference type="FunFam" id="3.40.50.300:FF:000218">
    <property type="entry name" value="Multidrug ABC transporter ATP-binding protein"/>
    <property type="match status" value="1"/>
</dbReference>
<protein>
    <submittedName>
        <fullName evidence="10">Multidrug ABC transporter ATP-binding protein</fullName>
    </submittedName>
</protein>
<comment type="subcellular location">
    <subcellularLocation>
        <location evidence="1">Cell membrane</location>
        <topology evidence="1">Multi-pass membrane protein</topology>
    </subcellularLocation>
</comment>
<dbReference type="GO" id="GO:0016887">
    <property type="term" value="F:ATP hydrolysis activity"/>
    <property type="evidence" value="ECO:0007669"/>
    <property type="project" value="InterPro"/>
</dbReference>
<dbReference type="InterPro" id="IPR027417">
    <property type="entry name" value="P-loop_NTPase"/>
</dbReference>
<evidence type="ECO:0000256" key="5">
    <source>
        <dbReference type="ARBA" id="ARBA00022989"/>
    </source>
</evidence>
<dbReference type="OrthoDB" id="9759820at2"/>
<dbReference type="SUPFAM" id="SSF90123">
    <property type="entry name" value="ABC transporter transmembrane region"/>
    <property type="match status" value="1"/>
</dbReference>
<dbReference type="InterPro" id="IPR039421">
    <property type="entry name" value="Type_1_exporter"/>
</dbReference>
<evidence type="ECO:0000256" key="2">
    <source>
        <dbReference type="ARBA" id="ARBA00022692"/>
    </source>
</evidence>
<feature type="transmembrane region" description="Helical" evidence="7">
    <location>
        <begin position="156"/>
        <end position="179"/>
    </location>
</feature>
<reference evidence="10 11" key="1">
    <citation type="submission" date="2018-05" db="EMBL/GenBank/DDBJ databases">
        <title>Leucothrix arctica sp. nov., isolated from Arctic seawater.</title>
        <authorList>
            <person name="Choi A."/>
            <person name="Baek K."/>
        </authorList>
    </citation>
    <scope>NUCLEOTIDE SEQUENCE [LARGE SCALE GENOMIC DNA]</scope>
    <source>
        <strain evidence="10 11">JCM 18388</strain>
    </source>
</reference>
<dbReference type="Pfam" id="PF00664">
    <property type="entry name" value="ABC_membrane"/>
    <property type="match status" value="1"/>
</dbReference>
<dbReference type="GO" id="GO:0005886">
    <property type="term" value="C:plasma membrane"/>
    <property type="evidence" value="ECO:0007669"/>
    <property type="project" value="UniProtKB-SubCell"/>
</dbReference>
<dbReference type="PANTHER" id="PTHR43394:SF1">
    <property type="entry name" value="ATP-BINDING CASSETTE SUB-FAMILY B MEMBER 10, MITOCHONDRIAL"/>
    <property type="match status" value="1"/>
</dbReference>
<keyword evidence="4 10" id="KW-0067">ATP-binding</keyword>
<dbReference type="EMBL" id="QGKM01000050">
    <property type="protein sequence ID" value="PWQ95077.1"/>
    <property type="molecule type" value="Genomic_DNA"/>
</dbReference>
<evidence type="ECO:0000259" key="9">
    <source>
        <dbReference type="PROSITE" id="PS50929"/>
    </source>
</evidence>
<dbReference type="Pfam" id="PF00005">
    <property type="entry name" value="ABC_tran"/>
    <property type="match status" value="1"/>
</dbReference>
<dbReference type="SUPFAM" id="SSF52540">
    <property type="entry name" value="P-loop containing nucleoside triphosphate hydrolases"/>
    <property type="match status" value="1"/>
</dbReference>
<feature type="domain" description="ABC transporter" evidence="8">
    <location>
        <begin position="362"/>
        <end position="601"/>
    </location>
</feature>
<keyword evidence="2 7" id="KW-0812">Transmembrane</keyword>
<feature type="domain" description="ABC transmembrane type-1" evidence="9">
    <location>
        <begin position="41"/>
        <end position="328"/>
    </location>
</feature>
<dbReference type="SMART" id="SM00382">
    <property type="entry name" value="AAA"/>
    <property type="match status" value="1"/>
</dbReference>
<dbReference type="RefSeq" id="WP_109838608.1">
    <property type="nucleotide sequence ID" value="NZ_QGKM01000050.1"/>
</dbReference>
<proteinExistence type="predicted"/>
<dbReference type="InterPro" id="IPR003439">
    <property type="entry name" value="ABC_transporter-like_ATP-bd"/>
</dbReference>
<evidence type="ECO:0000313" key="10">
    <source>
        <dbReference type="EMBL" id="PWQ95077.1"/>
    </source>
</evidence>
<keyword evidence="11" id="KW-1185">Reference proteome</keyword>
<keyword evidence="5 7" id="KW-1133">Transmembrane helix</keyword>
<organism evidence="10 11">
    <name type="scientific">Leucothrix pacifica</name>
    <dbReference type="NCBI Taxonomy" id="1247513"/>
    <lineage>
        <taxon>Bacteria</taxon>
        <taxon>Pseudomonadati</taxon>
        <taxon>Pseudomonadota</taxon>
        <taxon>Gammaproteobacteria</taxon>
        <taxon>Thiotrichales</taxon>
        <taxon>Thiotrichaceae</taxon>
        <taxon>Leucothrix</taxon>
    </lineage>
</organism>
<dbReference type="AlphaFoldDB" id="A0A317C9N7"/>
<dbReference type="FunFam" id="1.20.1560.10:FF:000070">
    <property type="entry name" value="Multidrug ABC transporter ATP-binding protein"/>
    <property type="match status" value="1"/>
</dbReference>
<dbReference type="Gene3D" id="1.20.1560.10">
    <property type="entry name" value="ABC transporter type 1, transmembrane domain"/>
    <property type="match status" value="1"/>
</dbReference>
<keyword evidence="3" id="KW-0547">Nucleotide-binding</keyword>
<dbReference type="PROSITE" id="PS50929">
    <property type="entry name" value="ABC_TM1F"/>
    <property type="match status" value="1"/>
</dbReference>
<feature type="transmembrane region" description="Helical" evidence="7">
    <location>
        <begin position="266"/>
        <end position="292"/>
    </location>
</feature>
<evidence type="ECO:0000256" key="1">
    <source>
        <dbReference type="ARBA" id="ARBA00004651"/>
    </source>
</evidence>
<evidence type="ECO:0000256" key="3">
    <source>
        <dbReference type="ARBA" id="ARBA00022741"/>
    </source>
</evidence>
<feature type="transmembrane region" description="Helical" evidence="7">
    <location>
        <begin position="39"/>
        <end position="61"/>
    </location>
</feature>
<feature type="transmembrane region" description="Helical" evidence="7">
    <location>
        <begin position="185"/>
        <end position="204"/>
    </location>
</feature>
<gene>
    <name evidence="10" type="ORF">DKW60_15685</name>
</gene>
<accession>A0A317C9N7</accession>
<evidence type="ECO:0000256" key="7">
    <source>
        <dbReference type="SAM" id="Phobius"/>
    </source>
</evidence>
<sequence length="610" mass="67883">MLKSYFSKFIDPMGIDDTSQPPTTVYRFFRYYLDPIRGLLLATLALSGIATVSELLLYVYLGDIVDWMGDGNREGFFQEHQTALIMMFVVAVIIRPLSLLASRGLISFSLVVGLGNRIRWHNHRYVLRQSLSYFQNDFAGRVAQKVMQTGNSAREAVINVIDGLWLLVVYLVGIVWLFVDMDWRLLAPVVLWLCGYALVIIFMVPSVRGRSSKLSEANSQLLGQIVDGYTNIQSVKLFATNDQEDAYAGKFMRRHTEAFRNLMESIFNMTVALTMLNTALVVGTAIISIILWQQDEVSVGTIAIANALIMRVNQMSGWILRSITSLFEQFGTVQNGISTISKPNEILDAKAAKTLQLSQGVIEFENMSFRYSDDNQVIEQVQLKIKPGEKVGLVGRSGAGKSTLVNLLLRFYDVHSGRILIDGQNIAECTQQSLRANIAMVTQDTSLLHRTVRDNIRYGKPDATDEEVMRAAKLAEVDQFLPKLVDPHGNRGYDALVGERGVKLSGGQRQRIAIARVILKNAPILVLDEATSALDSEVEQAIQSQLTQLMEGKTVIAIAHRLSTIAAMDRLVVMDAGTILEQGTHQELLAKGGLYAQLWERQSGGFLPEE</sequence>
<evidence type="ECO:0000259" key="8">
    <source>
        <dbReference type="PROSITE" id="PS50893"/>
    </source>
</evidence>
<evidence type="ECO:0000256" key="6">
    <source>
        <dbReference type="ARBA" id="ARBA00023136"/>
    </source>
</evidence>
<name>A0A317C9N7_9GAMM</name>
<evidence type="ECO:0000256" key="4">
    <source>
        <dbReference type="ARBA" id="ARBA00022840"/>
    </source>
</evidence>
<dbReference type="InterPro" id="IPR003593">
    <property type="entry name" value="AAA+_ATPase"/>
</dbReference>
<dbReference type="PROSITE" id="PS00211">
    <property type="entry name" value="ABC_TRANSPORTER_1"/>
    <property type="match status" value="1"/>
</dbReference>
<dbReference type="Gene3D" id="3.40.50.300">
    <property type="entry name" value="P-loop containing nucleotide triphosphate hydrolases"/>
    <property type="match status" value="1"/>
</dbReference>
<dbReference type="InterPro" id="IPR036640">
    <property type="entry name" value="ABC1_TM_sf"/>
</dbReference>
<dbReference type="InterPro" id="IPR011527">
    <property type="entry name" value="ABC1_TM_dom"/>
</dbReference>
<dbReference type="GO" id="GO:0005524">
    <property type="term" value="F:ATP binding"/>
    <property type="evidence" value="ECO:0007669"/>
    <property type="project" value="UniProtKB-KW"/>
</dbReference>
<dbReference type="GO" id="GO:0015421">
    <property type="term" value="F:ABC-type oligopeptide transporter activity"/>
    <property type="evidence" value="ECO:0007669"/>
    <property type="project" value="TreeGrafter"/>
</dbReference>
<comment type="caution">
    <text evidence="10">The sequence shown here is derived from an EMBL/GenBank/DDBJ whole genome shotgun (WGS) entry which is preliminary data.</text>
</comment>
<dbReference type="PROSITE" id="PS50893">
    <property type="entry name" value="ABC_TRANSPORTER_2"/>
    <property type="match status" value="1"/>
</dbReference>
<keyword evidence="6 7" id="KW-0472">Membrane</keyword>
<dbReference type="InterPro" id="IPR017871">
    <property type="entry name" value="ABC_transporter-like_CS"/>
</dbReference>
<dbReference type="PANTHER" id="PTHR43394">
    <property type="entry name" value="ATP-DEPENDENT PERMEASE MDL1, MITOCHONDRIAL"/>
    <property type="match status" value="1"/>
</dbReference>